<protein>
    <recommendedName>
        <fullName evidence="9">Major facilitator superfamily (MFS) profile domain-containing protein</fullName>
    </recommendedName>
</protein>
<feature type="transmembrane region" description="Helical" evidence="7">
    <location>
        <begin position="115"/>
        <end position="134"/>
    </location>
</feature>
<dbReference type="CDD" id="cd17328">
    <property type="entry name" value="MFS_spinster_like"/>
    <property type="match status" value="1"/>
</dbReference>
<feature type="transmembrane region" description="Helical" evidence="7">
    <location>
        <begin position="59"/>
        <end position="76"/>
    </location>
</feature>
<feature type="transmembrane region" description="Helical" evidence="7">
    <location>
        <begin position="146"/>
        <end position="164"/>
    </location>
</feature>
<evidence type="ECO:0000256" key="6">
    <source>
        <dbReference type="ARBA" id="ARBA00024338"/>
    </source>
</evidence>
<evidence type="ECO:0000256" key="5">
    <source>
        <dbReference type="ARBA" id="ARBA00023136"/>
    </source>
</evidence>
<dbReference type="OrthoDB" id="6770063at2759"/>
<dbReference type="GO" id="GO:0022857">
    <property type="term" value="F:transmembrane transporter activity"/>
    <property type="evidence" value="ECO:0000318"/>
    <property type="project" value="GO_Central"/>
</dbReference>
<keyword evidence="4 7" id="KW-1133">Transmembrane helix</keyword>
<keyword evidence="11" id="KW-1185">Reference proteome</keyword>
<keyword evidence="8" id="KW-0732">Signal</keyword>
<dbReference type="InterPro" id="IPR011701">
    <property type="entry name" value="MFS"/>
</dbReference>
<sequence>MRLLVLFCVINLLNYVDRGVIASNGVNGAPGNHTCRANEACSHGSGIQGEFKLSNFQDGVLSSAFMGGLLVASPIFAELTKSCNPFRLIGVGLSVWTFATAGCGFSVGFWSIASFRLLVGVGEASFVSLAAPFIDDYAPPEQKSRWLSYFYMCMPVGVALGYVFGGVVGSLLHWRAAFFLEALIMLPFAVFGFVSAPINLMSNSNDDEEQSTMENSERSAKRPGLSKLKGVLYDFRDLFQNKVYMINVLGYIAFNFVLGAYSYWGPKAGEAIYQMKSADLIFGGVTMLCGVIGTFAGGAVLDFIGSSIRNGFKLLALSTILGGVGCMLAFSSRNVVLFIFLFAVAELFLFATQGPVNQLNLQSVPQELRALAMATSTVLIHVLGDVPSSPLVGLVEDKLHNWRSTALILTSIYFLAAAFWLWGFLLFFFGSVEEKQSPQAGQEETTLIQH</sequence>
<proteinExistence type="inferred from homology"/>
<feature type="transmembrane region" description="Helical" evidence="7">
    <location>
        <begin position="336"/>
        <end position="356"/>
    </location>
</feature>
<dbReference type="Pfam" id="PF07690">
    <property type="entry name" value="MFS_1"/>
    <property type="match status" value="1"/>
</dbReference>
<dbReference type="STRING" id="88036.D8R214"/>
<feature type="transmembrane region" description="Helical" evidence="7">
    <location>
        <begin position="406"/>
        <end position="429"/>
    </location>
</feature>
<feature type="domain" description="Major facilitator superfamily (MFS) profile" evidence="9">
    <location>
        <begin position="3"/>
        <end position="435"/>
    </location>
</feature>
<feature type="transmembrane region" description="Helical" evidence="7">
    <location>
        <begin position="88"/>
        <end position="109"/>
    </location>
</feature>
<dbReference type="PROSITE" id="PS50850">
    <property type="entry name" value="MFS"/>
    <property type="match status" value="1"/>
</dbReference>
<keyword evidence="3 7" id="KW-0812">Transmembrane</keyword>
<evidence type="ECO:0000313" key="10">
    <source>
        <dbReference type="EMBL" id="EFJ33991.1"/>
    </source>
</evidence>
<evidence type="ECO:0000256" key="7">
    <source>
        <dbReference type="SAM" id="Phobius"/>
    </source>
</evidence>
<comment type="similarity">
    <text evidence="6">Belongs to the major facilitator superfamily. Spinster (TC 2.A.1.49) family.</text>
</comment>
<dbReference type="InterPro" id="IPR020846">
    <property type="entry name" value="MFS_dom"/>
</dbReference>
<organism evidence="11">
    <name type="scientific">Selaginella moellendorffii</name>
    <name type="common">Spikemoss</name>
    <dbReference type="NCBI Taxonomy" id="88036"/>
    <lineage>
        <taxon>Eukaryota</taxon>
        <taxon>Viridiplantae</taxon>
        <taxon>Streptophyta</taxon>
        <taxon>Embryophyta</taxon>
        <taxon>Tracheophyta</taxon>
        <taxon>Lycopodiopsida</taxon>
        <taxon>Selaginellales</taxon>
        <taxon>Selaginellaceae</taxon>
        <taxon>Selaginella</taxon>
    </lineage>
</organism>
<dbReference type="Gramene" id="EFJ33991">
    <property type="protein sequence ID" value="EFJ33991"/>
    <property type="gene ID" value="SELMODRAFT_167200"/>
</dbReference>
<dbReference type="KEGG" id="smo:SELMODRAFT_167200"/>
<accession>D8R214</accession>
<dbReference type="eggNOG" id="KOG1330">
    <property type="taxonomic scope" value="Eukaryota"/>
</dbReference>
<name>D8R214_SELML</name>
<dbReference type="InterPro" id="IPR044770">
    <property type="entry name" value="MFS_spinster-like"/>
</dbReference>
<keyword evidence="5 7" id="KW-0472">Membrane</keyword>
<keyword evidence="2" id="KW-0813">Transport</keyword>
<dbReference type="FunCoup" id="D8R214">
    <property type="interactions" value="4376"/>
</dbReference>
<feature type="transmembrane region" description="Helical" evidence="7">
    <location>
        <begin position="176"/>
        <end position="194"/>
    </location>
</feature>
<evidence type="ECO:0000256" key="2">
    <source>
        <dbReference type="ARBA" id="ARBA00022448"/>
    </source>
</evidence>
<comment type="subcellular location">
    <subcellularLocation>
        <location evidence="1">Membrane</location>
        <topology evidence="1">Multi-pass membrane protein</topology>
    </subcellularLocation>
</comment>
<dbReference type="GO" id="GO:0016020">
    <property type="term" value="C:membrane"/>
    <property type="evidence" value="ECO:0000318"/>
    <property type="project" value="GO_Central"/>
</dbReference>
<dbReference type="SUPFAM" id="SSF103473">
    <property type="entry name" value="MFS general substrate transporter"/>
    <property type="match status" value="1"/>
</dbReference>
<dbReference type="InterPro" id="IPR036259">
    <property type="entry name" value="MFS_trans_sf"/>
</dbReference>
<dbReference type="EMBL" id="GL377570">
    <property type="protein sequence ID" value="EFJ33991.1"/>
    <property type="molecule type" value="Genomic_DNA"/>
</dbReference>
<dbReference type="Proteomes" id="UP000001514">
    <property type="component" value="Unassembled WGS sequence"/>
</dbReference>
<reference evidence="10 11" key="1">
    <citation type="journal article" date="2011" name="Science">
        <title>The Selaginella genome identifies genetic changes associated with the evolution of vascular plants.</title>
        <authorList>
            <person name="Banks J.A."/>
            <person name="Nishiyama T."/>
            <person name="Hasebe M."/>
            <person name="Bowman J.L."/>
            <person name="Gribskov M."/>
            <person name="dePamphilis C."/>
            <person name="Albert V.A."/>
            <person name="Aono N."/>
            <person name="Aoyama T."/>
            <person name="Ambrose B.A."/>
            <person name="Ashton N.W."/>
            <person name="Axtell M.J."/>
            <person name="Barker E."/>
            <person name="Barker M.S."/>
            <person name="Bennetzen J.L."/>
            <person name="Bonawitz N.D."/>
            <person name="Chapple C."/>
            <person name="Cheng C."/>
            <person name="Correa L.G."/>
            <person name="Dacre M."/>
            <person name="DeBarry J."/>
            <person name="Dreyer I."/>
            <person name="Elias M."/>
            <person name="Engstrom E.M."/>
            <person name="Estelle M."/>
            <person name="Feng L."/>
            <person name="Finet C."/>
            <person name="Floyd S.K."/>
            <person name="Frommer W.B."/>
            <person name="Fujita T."/>
            <person name="Gramzow L."/>
            <person name="Gutensohn M."/>
            <person name="Harholt J."/>
            <person name="Hattori M."/>
            <person name="Heyl A."/>
            <person name="Hirai T."/>
            <person name="Hiwatashi Y."/>
            <person name="Ishikawa M."/>
            <person name="Iwata M."/>
            <person name="Karol K.G."/>
            <person name="Koehler B."/>
            <person name="Kolukisaoglu U."/>
            <person name="Kubo M."/>
            <person name="Kurata T."/>
            <person name="Lalonde S."/>
            <person name="Li K."/>
            <person name="Li Y."/>
            <person name="Litt A."/>
            <person name="Lyons E."/>
            <person name="Manning G."/>
            <person name="Maruyama T."/>
            <person name="Michael T.P."/>
            <person name="Mikami K."/>
            <person name="Miyazaki S."/>
            <person name="Morinaga S."/>
            <person name="Murata T."/>
            <person name="Mueller-Roeber B."/>
            <person name="Nelson D.R."/>
            <person name="Obara M."/>
            <person name="Oguri Y."/>
            <person name="Olmstead R.G."/>
            <person name="Onodera N."/>
            <person name="Petersen B.L."/>
            <person name="Pils B."/>
            <person name="Prigge M."/>
            <person name="Rensing S.A."/>
            <person name="Riano-Pachon D.M."/>
            <person name="Roberts A.W."/>
            <person name="Sato Y."/>
            <person name="Scheller H.V."/>
            <person name="Schulz B."/>
            <person name="Schulz C."/>
            <person name="Shakirov E.V."/>
            <person name="Shibagaki N."/>
            <person name="Shinohara N."/>
            <person name="Shippen D.E."/>
            <person name="Soerensen I."/>
            <person name="Sotooka R."/>
            <person name="Sugimoto N."/>
            <person name="Sugita M."/>
            <person name="Sumikawa N."/>
            <person name="Tanurdzic M."/>
            <person name="Theissen G."/>
            <person name="Ulvskov P."/>
            <person name="Wakazuki S."/>
            <person name="Weng J.K."/>
            <person name="Willats W.W."/>
            <person name="Wipf D."/>
            <person name="Wolf P.G."/>
            <person name="Yang L."/>
            <person name="Zimmer A.D."/>
            <person name="Zhu Q."/>
            <person name="Mitros T."/>
            <person name="Hellsten U."/>
            <person name="Loque D."/>
            <person name="Otillar R."/>
            <person name="Salamov A."/>
            <person name="Schmutz J."/>
            <person name="Shapiro H."/>
            <person name="Lindquist E."/>
            <person name="Lucas S."/>
            <person name="Rokhsar D."/>
            <person name="Grigoriev I.V."/>
        </authorList>
    </citation>
    <scope>NUCLEOTIDE SEQUENCE [LARGE SCALE GENOMIC DNA]</scope>
</reference>
<evidence type="ECO:0000256" key="4">
    <source>
        <dbReference type="ARBA" id="ARBA00022989"/>
    </source>
</evidence>
<dbReference type="HOGENOM" id="CLU_001265_55_3_1"/>
<dbReference type="OMA" id="YICAAGL"/>
<evidence type="ECO:0000256" key="3">
    <source>
        <dbReference type="ARBA" id="ARBA00022692"/>
    </source>
</evidence>
<dbReference type="Gene3D" id="1.20.1250.20">
    <property type="entry name" value="MFS general substrate transporter like domains"/>
    <property type="match status" value="1"/>
</dbReference>
<evidence type="ECO:0000256" key="8">
    <source>
        <dbReference type="SAM" id="SignalP"/>
    </source>
</evidence>
<dbReference type="InParanoid" id="D8R214"/>
<evidence type="ECO:0000313" key="11">
    <source>
        <dbReference type="Proteomes" id="UP000001514"/>
    </source>
</evidence>
<feature type="transmembrane region" description="Helical" evidence="7">
    <location>
        <begin position="280"/>
        <end position="304"/>
    </location>
</feature>
<dbReference type="PANTHER" id="PTHR23505">
    <property type="entry name" value="SPINSTER"/>
    <property type="match status" value="1"/>
</dbReference>
<evidence type="ECO:0000259" key="9">
    <source>
        <dbReference type="PROSITE" id="PS50850"/>
    </source>
</evidence>
<feature type="signal peptide" evidence="8">
    <location>
        <begin position="1"/>
        <end position="18"/>
    </location>
</feature>
<feature type="transmembrane region" description="Helical" evidence="7">
    <location>
        <begin position="311"/>
        <end position="330"/>
    </location>
</feature>
<feature type="transmembrane region" description="Helical" evidence="7">
    <location>
        <begin position="243"/>
        <end position="264"/>
    </location>
</feature>
<feature type="chain" id="PRO_5003121441" description="Major facilitator superfamily (MFS) profile domain-containing protein" evidence="8">
    <location>
        <begin position="19"/>
        <end position="450"/>
    </location>
</feature>
<gene>
    <name evidence="10" type="ORF">SELMODRAFT_167200</name>
</gene>
<evidence type="ECO:0000256" key="1">
    <source>
        <dbReference type="ARBA" id="ARBA00004141"/>
    </source>
</evidence>
<dbReference type="PANTHER" id="PTHR23505:SF79">
    <property type="entry name" value="PROTEIN SPINSTER"/>
    <property type="match status" value="1"/>
</dbReference>
<dbReference type="AlphaFoldDB" id="D8R214"/>